<protein>
    <submittedName>
        <fullName evidence="1">Uncharacterized protein</fullName>
    </submittedName>
</protein>
<comment type="caution">
    <text evidence="1">The sequence shown here is derived from an EMBL/GenBank/DDBJ whole genome shotgun (WGS) entry which is preliminary data.</text>
</comment>
<dbReference type="Proteomes" id="UP000438120">
    <property type="component" value="Unassembled WGS sequence"/>
</dbReference>
<proteinExistence type="predicted"/>
<dbReference type="EMBL" id="VUMX01000001">
    <property type="protein sequence ID" value="MST86254.1"/>
    <property type="molecule type" value="Genomic_DNA"/>
</dbReference>
<name>A0A6A8MAB3_9LACO</name>
<evidence type="ECO:0000313" key="1">
    <source>
        <dbReference type="EMBL" id="MST86254.1"/>
    </source>
</evidence>
<keyword evidence="2" id="KW-1185">Reference proteome</keyword>
<accession>A0A6A8MAB3</accession>
<dbReference type="AlphaFoldDB" id="A0A6A8MAB3"/>
<gene>
    <name evidence="1" type="ORF">FYJ62_00970</name>
</gene>
<evidence type="ECO:0000313" key="2">
    <source>
        <dbReference type="Proteomes" id="UP000438120"/>
    </source>
</evidence>
<dbReference type="RefSeq" id="WP_154546905.1">
    <property type="nucleotide sequence ID" value="NZ_VUMX01000001.1"/>
</dbReference>
<organism evidence="1 2">
    <name type="scientific">Lactobacillus porci</name>
    <dbReference type="NCBI Taxonomy" id="2012477"/>
    <lineage>
        <taxon>Bacteria</taxon>
        <taxon>Bacillati</taxon>
        <taxon>Bacillota</taxon>
        <taxon>Bacilli</taxon>
        <taxon>Lactobacillales</taxon>
        <taxon>Lactobacillaceae</taxon>
        <taxon>Lactobacillus</taxon>
    </lineage>
</organism>
<reference evidence="1 2" key="1">
    <citation type="submission" date="2019-08" db="EMBL/GenBank/DDBJ databases">
        <title>In-depth cultivation of the pig gut microbiome towards novel bacterial diversity and tailored functional studies.</title>
        <authorList>
            <person name="Wylensek D."/>
            <person name="Hitch T.C.A."/>
            <person name="Clavel T."/>
        </authorList>
    </citation>
    <scope>NUCLEOTIDE SEQUENCE [LARGE SCALE GENOMIC DNA]</scope>
    <source>
        <strain evidence="1 2">Bifido-178-WT-2B</strain>
    </source>
</reference>
<sequence length="305" mass="35512">MDIIATDFKATWKKTRYVFQDINQDLAQPTKEWLDTLTEKQILAVIVWHFRRDHFSEGSWIADSGADGHMAVLVDALSGRCERQGLIMKTKTIETDGITYIEPVPGATSEWYYGMDYEHGDLYEAEELFKDGHVVKGRKLCLVHFPDGEVFFPVPKTEGHYSEKPIFFDGGIYMLDVDFPNGVIRIVRFDSRDHQVSIHTELPLSSVKDCYNLQLRISPLTLLRQSGNELDIVWPEKVSLSMEDHDTFFLRDGEKLFFNRWFEEGEDVDYKYWEETIVRDLNGNVIEIFPGDVMQMPNGEMWYLK</sequence>
<dbReference type="OrthoDB" id="1090916at2"/>